<evidence type="ECO:0000313" key="4">
    <source>
        <dbReference type="EMBL" id="AJZ75745.1"/>
    </source>
</evidence>
<dbReference type="SUPFAM" id="SSF81271">
    <property type="entry name" value="TGS-like"/>
    <property type="match status" value="1"/>
</dbReference>
<gene>
    <name evidence="4" type="primary">ychF</name>
    <name evidence="4" type="ORF">SU86_004480</name>
</gene>
<dbReference type="InterPro" id="IPR012676">
    <property type="entry name" value="TGS-like"/>
</dbReference>
<dbReference type="FunFam" id="3.10.20.30:FF:000002">
    <property type="entry name" value="GTP pyrophosphokinase (RelA/SpoT)"/>
    <property type="match status" value="1"/>
</dbReference>
<dbReference type="RefSeq" id="WP_048188600.1">
    <property type="nucleotide sequence ID" value="NZ_CP011097.1"/>
</dbReference>
<accession>A0A3G1B6I0</accession>
<dbReference type="InterPro" id="IPR006073">
    <property type="entry name" value="GTP-bd"/>
</dbReference>
<dbReference type="STRING" id="1603555.SU86_004480"/>
<dbReference type="PRINTS" id="PR00326">
    <property type="entry name" value="GTP1OBG"/>
</dbReference>
<organism evidence="4 5">
    <name type="scientific">Candidatus Nitrosotenuis cloacae</name>
    <dbReference type="NCBI Taxonomy" id="1603555"/>
    <lineage>
        <taxon>Archaea</taxon>
        <taxon>Nitrososphaerota</taxon>
        <taxon>Candidatus Nitrosotenuis</taxon>
    </lineage>
</organism>
<dbReference type="OrthoDB" id="5875at2157"/>
<dbReference type="SUPFAM" id="SSF52540">
    <property type="entry name" value="P-loop containing nucleoside triphosphate hydrolases"/>
    <property type="match status" value="1"/>
</dbReference>
<dbReference type="CDD" id="cd01669">
    <property type="entry name" value="TGS_MJ1332_like"/>
    <property type="match status" value="1"/>
</dbReference>
<dbReference type="Gene3D" id="3.10.20.30">
    <property type="match status" value="1"/>
</dbReference>
<dbReference type="GO" id="GO:0005737">
    <property type="term" value="C:cytoplasm"/>
    <property type="evidence" value="ECO:0007669"/>
    <property type="project" value="TreeGrafter"/>
</dbReference>
<dbReference type="PANTHER" id="PTHR23305:SF1">
    <property type="entry name" value="OBG-TYPE G DOMAIN-CONTAINING PROTEIN"/>
    <property type="match status" value="1"/>
</dbReference>
<sequence>MFIGLLGKANVGKSTFFSAATETTVAIGNYPFTTIEPNVGVTHVKTKCACKHFGITHQNPSCLDGVRLVPVKIIDVAGLVPGAHEGKGLGNKFLDDARQADVLIHVVDVAGTTDIQGQPVPPGTHNPLEDVEFVENEFNQWFKQILMREWQKLLKEILQKTATLVEGITRRFSGLGVKEFEVSDILKETGLGMKKPTEWSEDDITLFVTKLRKKTKPVLIAANKADLCKDLSIIDKIKENHVVTCSAESEFLLRKAAKVGLIKYISGDSSFVISNESTINPQQKQALDLVKTVLTKIHTTGVQEAINHAVFDVLKFITVYPVEDETKLSNKDGVVLPDARLLPVGSTAKDLAGTIHADLAKGFLHAIDAKTKQRISGDHTLKDGDVIKIISAMSRG</sequence>
<dbReference type="Gene3D" id="1.10.8.470">
    <property type="match status" value="1"/>
</dbReference>
<dbReference type="PANTHER" id="PTHR23305">
    <property type="entry name" value="OBG GTPASE FAMILY"/>
    <property type="match status" value="1"/>
</dbReference>
<evidence type="ECO:0000256" key="1">
    <source>
        <dbReference type="ARBA" id="ARBA00007476"/>
    </source>
</evidence>
<dbReference type="AlphaFoldDB" id="A0A3G1B6I0"/>
<dbReference type="InterPro" id="IPR013646">
    <property type="entry name" value="YGR210-like_G4"/>
</dbReference>
<dbReference type="PROSITE" id="PS51710">
    <property type="entry name" value="G_OBG"/>
    <property type="match status" value="1"/>
</dbReference>
<evidence type="ECO:0000259" key="3">
    <source>
        <dbReference type="PROSITE" id="PS51710"/>
    </source>
</evidence>
<proteinExistence type="inferred from homology"/>
<dbReference type="Pfam" id="PF02824">
    <property type="entry name" value="TGS"/>
    <property type="match status" value="1"/>
</dbReference>
<dbReference type="Gene3D" id="3.40.50.300">
    <property type="entry name" value="P-loop containing nucleotide triphosphate hydrolases"/>
    <property type="match status" value="1"/>
</dbReference>
<dbReference type="KEGG" id="tah:SU86_004480"/>
<name>A0A3G1B6I0_9ARCH</name>
<comment type="similarity">
    <text evidence="1">Belongs to the RelA/SpoT family.</text>
</comment>
<dbReference type="InterPro" id="IPR031167">
    <property type="entry name" value="G_OBG"/>
</dbReference>
<dbReference type="NCBIfam" id="NF007171">
    <property type="entry name" value="PRK09602.1"/>
    <property type="match status" value="1"/>
</dbReference>
<dbReference type="InterPro" id="IPR012675">
    <property type="entry name" value="Beta-grasp_dom_sf"/>
</dbReference>
<protein>
    <submittedName>
        <fullName evidence="4">Translation-associated GTPase</fullName>
    </submittedName>
</protein>
<evidence type="ECO:0000256" key="2">
    <source>
        <dbReference type="ARBA" id="ARBA00022741"/>
    </source>
</evidence>
<reference evidence="4 5" key="1">
    <citation type="journal article" date="2016" name="Sci. Rep.">
        <title>A novel ammonia-oxidizing archaeon from wastewater treatment plant: Its enrichment, physiological and genomic characteristics.</title>
        <authorList>
            <person name="Li Y."/>
            <person name="Ding K."/>
            <person name="Wen X."/>
            <person name="Zhang B."/>
            <person name="Shen B."/>
            <person name="Yang Y."/>
        </authorList>
    </citation>
    <scope>NUCLEOTIDE SEQUENCE [LARGE SCALE GENOMIC DNA]</scope>
    <source>
        <strain evidence="4 5">SAT1</strain>
    </source>
</reference>
<dbReference type="EMBL" id="CP011097">
    <property type="protein sequence ID" value="AJZ75745.1"/>
    <property type="molecule type" value="Genomic_DNA"/>
</dbReference>
<evidence type="ECO:0000313" key="5">
    <source>
        <dbReference type="Proteomes" id="UP000266745"/>
    </source>
</evidence>
<feature type="domain" description="OBG-type G" evidence="3">
    <location>
        <begin position="1"/>
        <end position="265"/>
    </location>
</feature>
<keyword evidence="5" id="KW-1185">Reference proteome</keyword>
<dbReference type="InterPro" id="IPR027417">
    <property type="entry name" value="P-loop_NTPase"/>
</dbReference>
<keyword evidence="2" id="KW-0547">Nucleotide-binding</keyword>
<dbReference type="Pfam" id="PF01926">
    <property type="entry name" value="MMR_HSR1"/>
    <property type="match status" value="1"/>
</dbReference>
<dbReference type="InterPro" id="IPR004095">
    <property type="entry name" value="TGS"/>
</dbReference>
<dbReference type="GO" id="GO:0005525">
    <property type="term" value="F:GTP binding"/>
    <property type="evidence" value="ECO:0007669"/>
    <property type="project" value="InterPro"/>
</dbReference>
<dbReference type="Pfam" id="PF08438">
    <property type="entry name" value="YGR210-like_G4"/>
    <property type="match status" value="1"/>
</dbReference>
<dbReference type="GeneID" id="24875652"/>
<dbReference type="CDD" id="cd01899">
    <property type="entry name" value="Ygr210"/>
    <property type="match status" value="1"/>
</dbReference>
<dbReference type="GO" id="GO:0016887">
    <property type="term" value="F:ATP hydrolysis activity"/>
    <property type="evidence" value="ECO:0007669"/>
    <property type="project" value="TreeGrafter"/>
</dbReference>
<dbReference type="Proteomes" id="UP000266745">
    <property type="component" value="Chromosome"/>
</dbReference>